<reference evidence="5" key="4">
    <citation type="submission" date="2024-05" db="EMBL/GenBank/DDBJ databases">
        <authorList>
            <person name="Sun Q."/>
            <person name="Zhou Y."/>
        </authorList>
    </citation>
    <scope>NUCLEOTIDE SEQUENCE</scope>
    <source>
        <strain evidence="5">CGMCC 1.15644</strain>
    </source>
</reference>
<dbReference type="GO" id="GO:0031564">
    <property type="term" value="P:transcription antitermination"/>
    <property type="evidence" value="ECO:0007669"/>
    <property type="project" value="UniProtKB-KW"/>
</dbReference>
<evidence type="ECO:0000313" key="6">
    <source>
        <dbReference type="EMBL" id="TCO25232.1"/>
    </source>
</evidence>
<dbReference type="AlphaFoldDB" id="A0A4R2HCX1"/>
<dbReference type="InterPro" id="IPR036735">
    <property type="entry name" value="NGN_dom_sf"/>
</dbReference>
<dbReference type="RefSeq" id="WP_132532812.1">
    <property type="nucleotide sequence ID" value="NZ_BMJO01000002.1"/>
</dbReference>
<evidence type="ECO:0000313" key="8">
    <source>
        <dbReference type="Proteomes" id="UP000622648"/>
    </source>
</evidence>
<reference evidence="5" key="1">
    <citation type="journal article" date="2014" name="Int. J. Syst. Evol. Microbiol.">
        <title>Complete genome of a new Firmicutes species belonging to the dominant human colonic microbiota ('Ruminococcus bicirculans') reveals two chromosomes and a selective capacity to utilize plant glucans.</title>
        <authorList>
            <consortium name="NISC Comparative Sequencing Program"/>
            <person name="Wegmann U."/>
            <person name="Louis P."/>
            <person name="Goesmann A."/>
            <person name="Henrissat B."/>
            <person name="Duncan S.H."/>
            <person name="Flint H.J."/>
        </authorList>
    </citation>
    <scope>NUCLEOTIDE SEQUENCE</scope>
    <source>
        <strain evidence="5">CGMCC 1.15644</strain>
    </source>
</reference>
<dbReference type="InterPro" id="IPR006645">
    <property type="entry name" value="NGN-like_dom"/>
</dbReference>
<evidence type="ECO:0000256" key="2">
    <source>
        <dbReference type="ARBA" id="ARBA00023015"/>
    </source>
</evidence>
<comment type="caution">
    <text evidence="6">The sequence shown here is derived from an EMBL/GenBank/DDBJ whole genome shotgun (WGS) entry which is preliminary data.</text>
</comment>
<dbReference type="PANTHER" id="PTHR30265">
    <property type="entry name" value="RHO-INTERACTING TRANSCRIPTION TERMINATION FACTOR NUSG"/>
    <property type="match status" value="1"/>
</dbReference>
<dbReference type="Gene3D" id="3.30.70.940">
    <property type="entry name" value="NusG, N-terminal domain"/>
    <property type="match status" value="1"/>
</dbReference>
<evidence type="ECO:0000313" key="7">
    <source>
        <dbReference type="Proteomes" id="UP000295684"/>
    </source>
</evidence>
<dbReference type="Proteomes" id="UP000295684">
    <property type="component" value="Unassembled WGS sequence"/>
</dbReference>
<evidence type="ECO:0000259" key="4">
    <source>
        <dbReference type="Pfam" id="PF02357"/>
    </source>
</evidence>
<proteinExistence type="predicted"/>
<name>A0A4R2HCX1_9SPHI</name>
<organism evidence="6 7">
    <name type="scientific">Pedobacter psychrotolerans</name>
    <dbReference type="NCBI Taxonomy" id="1843235"/>
    <lineage>
        <taxon>Bacteria</taxon>
        <taxon>Pseudomonadati</taxon>
        <taxon>Bacteroidota</taxon>
        <taxon>Sphingobacteriia</taxon>
        <taxon>Sphingobacteriales</taxon>
        <taxon>Sphingobacteriaceae</taxon>
        <taxon>Pedobacter</taxon>
    </lineage>
</organism>
<sequence length="166" mass="19141">MSFEVGWYIIYTKPKQEKNLVKDLGFMGIEIYLPITNEKRKWKDRIKVIEYPLFPSYVFVKLKNYLQFYSSSKARGFISYIKTGKKLAIVRNSVIENINLALKEVDNFEVSNEKFSPGMKITISKGSFNGLGCEVVNHKGKNKVLVRVNLLNRSLLVNFSQDMLSA</sequence>
<dbReference type="InterPro" id="IPR043425">
    <property type="entry name" value="NusG-like"/>
</dbReference>
<reference evidence="8" key="2">
    <citation type="journal article" date="2019" name="Int. J. Syst. Evol. Microbiol.">
        <title>The Global Catalogue of Microorganisms (GCM) 10K type strain sequencing project: providing services to taxonomists for standard genome sequencing and annotation.</title>
        <authorList>
            <consortium name="The Broad Institute Genomics Platform"/>
            <consortium name="The Broad Institute Genome Sequencing Center for Infectious Disease"/>
            <person name="Wu L."/>
            <person name="Ma J."/>
        </authorList>
    </citation>
    <scope>NUCLEOTIDE SEQUENCE [LARGE SCALE GENOMIC DNA]</scope>
    <source>
        <strain evidence="8">CGMCC 1.15644</strain>
    </source>
</reference>
<keyword evidence="8" id="KW-1185">Reference proteome</keyword>
<feature type="domain" description="NusG-like N-terminal" evidence="4">
    <location>
        <begin position="7"/>
        <end position="98"/>
    </location>
</feature>
<gene>
    <name evidence="6" type="ORF">EV200_104269</name>
    <name evidence="5" type="ORF">GCM10011413_11470</name>
</gene>
<dbReference type="Proteomes" id="UP000622648">
    <property type="component" value="Unassembled WGS sequence"/>
</dbReference>
<evidence type="ECO:0000313" key="5">
    <source>
        <dbReference type="EMBL" id="GGE47059.1"/>
    </source>
</evidence>
<dbReference type="PANTHER" id="PTHR30265:SF4">
    <property type="entry name" value="KOW MOTIF FAMILY PROTEIN, EXPRESSED"/>
    <property type="match status" value="1"/>
</dbReference>
<dbReference type="OrthoDB" id="9796143at2"/>
<evidence type="ECO:0000256" key="1">
    <source>
        <dbReference type="ARBA" id="ARBA00022814"/>
    </source>
</evidence>
<dbReference type="Pfam" id="PF02357">
    <property type="entry name" value="NusG"/>
    <property type="match status" value="1"/>
</dbReference>
<protein>
    <submittedName>
        <fullName evidence="6">Transcription antitermination factor NusG</fullName>
    </submittedName>
</protein>
<dbReference type="EMBL" id="SLWO01000004">
    <property type="protein sequence ID" value="TCO25232.1"/>
    <property type="molecule type" value="Genomic_DNA"/>
</dbReference>
<keyword evidence="1" id="KW-0889">Transcription antitermination</keyword>
<evidence type="ECO:0000256" key="3">
    <source>
        <dbReference type="ARBA" id="ARBA00023163"/>
    </source>
</evidence>
<dbReference type="SUPFAM" id="SSF82679">
    <property type="entry name" value="N-utilization substance G protein NusG, N-terminal domain"/>
    <property type="match status" value="1"/>
</dbReference>
<dbReference type="CDD" id="cd09895">
    <property type="entry name" value="NGN_SP_UpxY"/>
    <property type="match status" value="1"/>
</dbReference>
<dbReference type="EMBL" id="BMJO01000002">
    <property type="protein sequence ID" value="GGE47059.1"/>
    <property type="molecule type" value="Genomic_DNA"/>
</dbReference>
<keyword evidence="3" id="KW-0804">Transcription</keyword>
<reference evidence="6 7" key="3">
    <citation type="submission" date="2019-03" db="EMBL/GenBank/DDBJ databases">
        <title>Genomic Encyclopedia of Type Strains, Phase IV (KMG-IV): sequencing the most valuable type-strain genomes for metagenomic binning, comparative biology and taxonomic classification.</title>
        <authorList>
            <person name="Goeker M."/>
        </authorList>
    </citation>
    <scope>NUCLEOTIDE SEQUENCE [LARGE SCALE GENOMIC DNA]</scope>
    <source>
        <strain evidence="6 7">DSM 103236</strain>
    </source>
</reference>
<dbReference type="GO" id="GO:0006354">
    <property type="term" value="P:DNA-templated transcription elongation"/>
    <property type="evidence" value="ECO:0007669"/>
    <property type="project" value="InterPro"/>
</dbReference>
<keyword evidence="2" id="KW-0805">Transcription regulation</keyword>
<accession>A0A4R2HCX1</accession>
<dbReference type="NCBIfam" id="NF033644">
    <property type="entry name" value="antiterm_UpxY"/>
    <property type="match status" value="1"/>
</dbReference>